<reference evidence="2" key="1">
    <citation type="journal article" date="2021" name="Proc. Natl. Acad. Sci. U.S.A.">
        <title>A Catalog of Tens of Thousands of Viruses from Human Metagenomes Reveals Hidden Associations with Chronic Diseases.</title>
        <authorList>
            <person name="Tisza M.J."/>
            <person name="Buck C.B."/>
        </authorList>
    </citation>
    <scope>NUCLEOTIDE SEQUENCE</scope>
    <source>
        <strain evidence="2">CtE3x18</strain>
    </source>
</reference>
<feature type="domain" description="Major tropism determinant N-terminal" evidence="1">
    <location>
        <begin position="12"/>
        <end position="48"/>
    </location>
</feature>
<dbReference type="SUPFAM" id="SSF69349">
    <property type="entry name" value="Phage fibre proteins"/>
    <property type="match status" value="1"/>
</dbReference>
<organism evidence="2">
    <name type="scientific">Myoviridae sp. ctE3x18</name>
    <dbReference type="NCBI Taxonomy" id="2825059"/>
    <lineage>
        <taxon>Viruses</taxon>
        <taxon>Duplodnaviria</taxon>
        <taxon>Heunggongvirae</taxon>
        <taxon>Uroviricota</taxon>
        <taxon>Caudoviricetes</taxon>
    </lineage>
</organism>
<dbReference type="InterPro" id="IPR041352">
    <property type="entry name" value="Mtd_N"/>
</dbReference>
<sequence length="393" mass="40548">MSNKTLNVTLIMRNDTAANWASKNPVLTLGELGVETDTRKFKIGDGTTAYNSLKYGLGGNVEVKSTAPTASDVGYDIGTLWVDTTGTKAYILFAKTANAATWIGLLDSQGKIDKATLADEAIKLQTARTIKFSGAVVANSKTFDGSGDVEYVLVLANSGVSAGTYTKVTVNAKGIITSATQLTAADIPALTLSKISDAGTAAGKNVGTAAGNVPVLDENAKIAVALIPSLTLSKISDAGTAAGKNVGTAAGNVPVLGSNGKLDESLLPTIAITETFVVNSQAAMLALSAQRGDVAVRTDENKSYILNADNPTVLANWVWLRTPDCKVLSVNSKTGAVVLTTSDIAEGANLYFTEARATANFNSNFKNKSVTELKDGGNVVLSTDTLTINGGKA</sequence>
<accession>A0A8S5VEF7</accession>
<evidence type="ECO:0000313" key="2">
    <source>
        <dbReference type="EMBL" id="DAG05101.1"/>
    </source>
</evidence>
<proteinExistence type="predicted"/>
<evidence type="ECO:0000259" key="1">
    <source>
        <dbReference type="Pfam" id="PF18454"/>
    </source>
</evidence>
<dbReference type="Pfam" id="PF18454">
    <property type="entry name" value="Mtd_N"/>
    <property type="match status" value="1"/>
</dbReference>
<name>A0A8S5VEF7_9CAUD</name>
<protein>
    <submittedName>
        <fullName evidence="2">Hyaluronidase</fullName>
    </submittedName>
</protein>
<dbReference type="EMBL" id="BK016250">
    <property type="protein sequence ID" value="DAG05101.1"/>
    <property type="molecule type" value="Genomic_DNA"/>
</dbReference>